<dbReference type="AlphaFoldDB" id="A0A1F4YIR9"/>
<organism evidence="2 3">
    <name type="scientific">Candidatus Amesbacteria bacterium RIFCSPHIGHO2_01_FULL_48_32b</name>
    <dbReference type="NCBI Taxonomy" id="1797253"/>
    <lineage>
        <taxon>Bacteria</taxon>
        <taxon>Candidatus Amesiibacteriota</taxon>
    </lineage>
</organism>
<protein>
    <recommendedName>
        <fullName evidence="4">DUF304 domain-containing protein</fullName>
    </recommendedName>
</protein>
<feature type="transmembrane region" description="Helical" evidence="1">
    <location>
        <begin position="83"/>
        <end position="106"/>
    </location>
</feature>
<evidence type="ECO:0008006" key="4">
    <source>
        <dbReference type="Google" id="ProtNLM"/>
    </source>
</evidence>
<reference evidence="2 3" key="1">
    <citation type="journal article" date="2016" name="Nat. Commun.">
        <title>Thousands of microbial genomes shed light on interconnected biogeochemical processes in an aquifer system.</title>
        <authorList>
            <person name="Anantharaman K."/>
            <person name="Brown C.T."/>
            <person name="Hug L.A."/>
            <person name="Sharon I."/>
            <person name="Castelle C.J."/>
            <person name="Probst A.J."/>
            <person name="Thomas B.C."/>
            <person name="Singh A."/>
            <person name="Wilkins M.J."/>
            <person name="Karaoz U."/>
            <person name="Brodie E.L."/>
            <person name="Williams K.H."/>
            <person name="Hubbard S.S."/>
            <person name="Banfield J.F."/>
        </authorList>
    </citation>
    <scope>NUCLEOTIDE SEQUENCE [LARGE SCALE GENOMIC DNA]</scope>
</reference>
<evidence type="ECO:0000313" key="2">
    <source>
        <dbReference type="EMBL" id="OGC93143.1"/>
    </source>
</evidence>
<sequence length="227" mass="26165">MPDIYQAMEEGRIEEPPRPREKLAQKYDPKPMIKQVLEKCGEWPRQAMMGAYCVAPGKRFINEQEDEEIVLLLRAHPITTIKWLFWAGILLIVPVAFEATGIFGSWPAGVVLVGKMQWYLMVFAFIIHEFLKWYYSVFIVTNERVVDIDFVNFLTRVVSYTNLNHIEEPSMVAGGLFKSIFRYGDVFVATAAEGQTTEGRGVPYPNQVIRIISELSEELEIRRERGE</sequence>
<name>A0A1F4YIR9_9BACT</name>
<comment type="caution">
    <text evidence="2">The sequence shown here is derived from an EMBL/GenBank/DDBJ whole genome shotgun (WGS) entry which is preliminary data.</text>
</comment>
<evidence type="ECO:0000313" key="3">
    <source>
        <dbReference type="Proteomes" id="UP000178176"/>
    </source>
</evidence>
<keyword evidence="1" id="KW-0472">Membrane</keyword>
<gene>
    <name evidence="2" type="ORF">A2876_01185</name>
</gene>
<proteinExistence type="predicted"/>
<dbReference type="Proteomes" id="UP000178176">
    <property type="component" value="Unassembled WGS sequence"/>
</dbReference>
<evidence type="ECO:0000256" key="1">
    <source>
        <dbReference type="SAM" id="Phobius"/>
    </source>
</evidence>
<feature type="transmembrane region" description="Helical" evidence="1">
    <location>
        <begin position="118"/>
        <end position="135"/>
    </location>
</feature>
<accession>A0A1F4YIR9</accession>
<dbReference type="EMBL" id="MEXH01000002">
    <property type="protein sequence ID" value="OGC93143.1"/>
    <property type="molecule type" value="Genomic_DNA"/>
</dbReference>
<keyword evidence="1" id="KW-0812">Transmembrane</keyword>
<keyword evidence="1" id="KW-1133">Transmembrane helix</keyword>